<comment type="caution">
    <text evidence="2">The sequence shown here is derived from an EMBL/GenBank/DDBJ whole genome shotgun (WGS) entry which is preliminary data.</text>
</comment>
<dbReference type="GO" id="GO:0003723">
    <property type="term" value="F:RNA binding"/>
    <property type="evidence" value="ECO:0007669"/>
    <property type="project" value="TreeGrafter"/>
</dbReference>
<gene>
    <name evidence="2" type="ORF">FEM48_Zijuj03G0141700</name>
</gene>
<evidence type="ECO:0000313" key="3">
    <source>
        <dbReference type="Proteomes" id="UP000813462"/>
    </source>
</evidence>
<name>A0A978VQS2_ZIZJJ</name>
<reference evidence="2" key="1">
    <citation type="journal article" date="2021" name="Front. Plant Sci.">
        <title>Chromosome-Scale Genome Assembly for Chinese Sour Jujube and Insights Into Its Genome Evolution and Domestication Signature.</title>
        <authorList>
            <person name="Shen L.-Y."/>
            <person name="Luo H."/>
            <person name="Wang X.-L."/>
            <person name="Wang X.-M."/>
            <person name="Qiu X.-J."/>
            <person name="Liu H."/>
            <person name="Zhou S.-S."/>
            <person name="Jia K.-H."/>
            <person name="Nie S."/>
            <person name="Bao Y.-T."/>
            <person name="Zhang R.-G."/>
            <person name="Yun Q.-Z."/>
            <person name="Chai Y.-H."/>
            <person name="Lu J.-Y."/>
            <person name="Li Y."/>
            <person name="Zhao S.-W."/>
            <person name="Mao J.-F."/>
            <person name="Jia S.-G."/>
            <person name="Mao Y.-M."/>
        </authorList>
    </citation>
    <scope>NUCLEOTIDE SEQUENCE</scope>
    <source>
        <strain evidence="2">AT0</strain>
        <tissue evidence="2">Leaf</tissue>
    </source>
</reference>
<dbReference type="GO" id="GO:0000027">
    <property type="term" value="P:ribosomal large subunit assembly"/>
    <property type="evidence" value="ECO:0007669"/>
    <property type="project" value="TreeGrafter"/>
</dbReference>
<sequence length="201" mass="22963">MYHKRGLWDIKAKKDGVFPHHDLKPAAEIPPQKPPKFYPIDDVKKLLVNKRKHKPTKLGMSITSRTVLIVLARRFKGKRVVFLKQLSSGLLLGELGKGTMHYGAQKSSNIYLAFFRIMRTTELAAAEEKLHELERQKEEMLRFGSPASLLQRLQVAVLKHERINVEKPNLITSSFLCRYTRGFAPLKRALIHLAAKTNSLS</sequence>
<dbReference type="EMBL" id="JAEACU010000003">
    <property type="protein sequence ID" value="KAH7537897.1"/>
    <property type="molecule type" value="Genomic_DNA"/>
</dbReference>
<evidence type="ECO:0000256" key="1">
    <source>
        <dbReference type="SAM" id="Coils"/>
    </source>
</evidence>
<organism evidence="2 3">
    <name type="scientific">Ziziphus jujuba var. spinosa</name>
    <dbReference type="NCBI Taxonomy" id="714518"/>
    <lineage>
        <taxon>Eukaryota</taxon>
        <taxon>Viridiplantae</taxon>
        <taxon>Streptophyta</taxon>
        <taxon>Embryophyta</taxon>
        <taxon>Tracheophyta</taxon>
        <taxon>Spermatophyta</taxon>
        <taxon>Magnoliopsida</taxon>
        <taxon>eudicotyledons</taxon>
        <taxon>Gunneridae</taxon>
        <taxon>Pentapetalae</taxon>
        <taxon>rosids</taxon>
        <taxon>fabids</taxon>
        <taxon>Rosales</taxon>
        <taxon>Rhamnaceae</taxon>
        <taxon>Paliureae</taxon>
        <taxon>Ziziphus</taxon>
    </lineage>
</organism>
<dbReference type="InterPro" id="IPR000915">
    <property type="entry name" value="60S_ribosomal_eL6"/>
</dbReference>
<proteinExistence type="predicted"/>
<accession>A0A978VQS2</accession>
<dbReference type="Proteomes" id="UP000813462">
    <property type="component" value="Unassembled WGS sequence"/>
</dbReference>
<dbReference type="GO" id="GO:0022625">
    <property type="term" value="C:cytosolic large ribosomal subunit"/>
    <property type="evidence" value="ECO:0007669"/>
    <property type="project" value="TreeGrafter"/>
</dbReference>
<dbReference type="GO" id="GO:0003735">
    <property type="term" value="F:structural constituent of ribosome"/>
    <property type="evidence" value="ECO:0007669"/>
    <property type="project" value="InterPro"/>
</dbReference>
<dbReference type="AlphaFoldDB" id="A0A978VQS2"/>
<protein>
    <submittedName>
        <fullName evidence="2">Uncharacterized protein</fullName>
    </submittedName>
</protein>
<evidence type="ECO:0000313" key="2">
    <source>
        <dbReference type="EMBL" id="KAH7537897.1"/>
    </source>
</evidence>
<feature type="coiled-coil region" evidence="1">
    <location>
        <begin position="116"/>
        <end position="143"/>
    </location>
</feature>
<dbReference type="GO" id="GO:0002181">
    <property type="term" value="P:cytoplasmic translation"/>
    <property type="evidence" value="ECO:0007669"/>
    <property type="project" value="TreeGrafter"/>
</dbReference>
<dbReference type="PANTHER" id="PTHR10715:SF0">
    <property type="entry name" value="LARGE RIBOSOMAL SUBUNIT PROTEIN EL6"/>
    <property type="match status" value="1"/>
</dbReference>
<dbReference type="PANTHER" id="PTHR10715">
    <property type="entry name" value="60S RIBOSOMAL PROTEIN L6"/>
    <property type="match status" value="1"/>
</dbReference>
<keyword evidence="1" id="KW-0175">Coiled coil</keyword>